<dbReference type="AlphaFoldDB" id="A0A3N2RJA7"/>
<gene>
    <name evidence="2" type="ORF">D9T17_08515</name>
</gene>
<feature type="chain" id="PRO_5018337801" description="TonB C-terminal domain-containing protein" evidence="1">
    <location>
        <begin position="22"/>
        <end position="164"/>
    </location>
</feature>
<dbReference type="EMBL" id="RCTY01000021">
    <property type="protein sequence ID" value="ROU07563.1"/>
    <property type="molecule type" value="Genomic_DNA"/>
</dbReference>
<feature type="signal peptide" evidence="1">
    <location>
        <begin position="1"/>
        <end position="21"/>
    </location>
</feature>
<evidence type="ECO:0000313" key="3">
    <source>
        <dbReference type="Proteomes" id="UP000275910"/>
    </source>
</evidence>
<evidence type="ECO:0008006" key="4">
    <source>
        <dbReference type="Google" id="ProtNLM"/>
    </source>
</evidence>
<keyword evidence="1" id="KW-0732">Signal</keyword>
<evidence type="ECO:0000256" key="1">
    <source>
        <dbReference type="SAM" id="SignalP"/>
    </source>
</evidence>
<organism evidence="2 3">
    <name type="scientific">Lysobacter enzymogenes</name>
    <dbReference type="NCBI Taxonomy" id="69"/>
    <lineage>
        <taxon>Bacteria</taxon>
        <taxon>Pseudomonadati</taxon>
        <taxon>Pseudomonadota</taxon>
        <taxon>Gammaproteobacteria</taxon>
        <taxon>Lysobacterales</taxon>
        <taxon>Lysobacteraceae</taxon>
        <taxon>Lysobacter</taxon>
    </lineage>
</organism>
<comment type="caution">
    <text evidence="2">The sequence shown here is derived from an EMBL/GenBank/DDBJ whole genome shotgun (WGS) entry which is preliminary data.</text>
</comment>
<evidence type="ECO:0000313" key="2">
    <source>
        <dbReference type="EMBL" id="ROU07563.1"/>
    </source>
</evidence>
<name>A0A3N2RJA7_LYSEN</name>
<accession>A0A3N2RJA7</accession>
<proteinExistence type="predicted"/>
<reference evidence="2 3" key="1">
    <citation type="submission" date="2018-10" db="EMBL/GenBank/DDBJ databases">
        <title>The genome of Lysobacter enzymogenes OH11.</title>
        <authorList>
            <person name="Liu F."/>
            <person name="Zhao Y."/>
            <person name="Qian G."/>
            <person name="Chen Y."/>
            <person name="Xu H."/>
        </authorList>
    </citation>
    <scope>NUCLEOTIDE SEQUENCE [LARGE SCALE GENOMIC DNA]</scope>
    <source>
        <strain evidence="2 3">OH11</strain>
    </source>
</reference>
<protein>
    <recommendedName>
        <fullName evidence="4">TonB C-terminal domain-containing protein</fullName>
    </recommendedName>
</protein>
<sequence length="164" mass="17666">MTASGLLWLLLAAAPASVADADDAKRVDAMMCGPATEIFLPDNQIAANLRLEHLQYMSPGDPCGRNFDHDEIKLLYERVKAIAASSFADSRGEFGVMVRYELAAGSPLGFEMQTRSAPEAEKERLGRFYDAAKEVKAFRPSVGTVHVVMEYSIAPSTAPAAAGK</sequence>
<dbReference type="Proteomes" id="UP000275910">
    <property type="component" value="Unassembled WGS sequence"/>
</dbReference>
<dbReference type="RefSeq" id="WP_123647041.1">
    <property type="nucleotide sequence ID" value="NZ_RCTY01000021.1"/>
</dbReference>